<comment type="caution">
    <text evidence="1">The sequence shown here is derived from an EMBL/GenBank/DDBJ whole genome shotgun (WGS) entry which is preliminary data.</text>
</comment>
<reference evidence="1 2" key="1">
    <citation type="submission" date="2019-04" db="EMBL/GenBank/DDBJ databases">
        <title>Trinickia sp. 7GSK02, isolated from subtropical forest soil.</title>
        <authorList>
            <person name="Gao Z.-H."/>
            <person name="Qiu L.-H."/>
        </authorList>
    </citation>
    <scope>NUCLEOTIDE SEQUENCE [LARGE SCALE GENOMIC DNA]</scope>
    <source>
        <strain evidence="1 2">7GSK02</strain>
    </source>
</reference>
<sequence length="66" mass="7508">MKANRVRRRHMPRLLPLAVACCLGTFSSQPVSGVRFESAARYRPADALWLRLAGSERAPLMVRWVK</sequence>
<dbReference type="Proteomes" id="UP000305539">
    <property type="component" value="Unassembled WGS sequence"/>
</dbReference>
<name>A0A4U1HNF4_9BURK</name>
<dbReference type="OrthoDB" id="9904505at2"/>
<protein>
    <submittedName>
        <fullName evidence="1">Uncharacterized protein</fullName>
    </submittedName>
</protein>
<organism evidence="1 2">
    <name type="scientific">Trinickia terrae</name>
    <dbReference type="NCBI Taxonomy" id="2571161"/>
    <lineage>
        <taxon>Bacteria</taxon>
        <taxon>Pseudomonadati</taxon>
        <taxon>Pseudomonadota</taxon>
        <taxon>Betaproteobacteria</taxon>
        <taxon>Burkholderiales</taxon>
        <taxon>Burkholderiaceae</taxon>
        <taxon>Trinickia</taxon>
    </lineage>
</organism>
<dbReference type="EMBL" id="SWJE01000017">
    <property type="protein sequence ID" value="TKC81618.1"/>
    <property type="molecule type" value="Genomic_DNA"/>
</dbReference>
<evidence type="ECO:0000313" key="2">
    <source>
        <dbReference type="Proteomes" id="UP000305539"/>
    </source>
</evidence>
<proteinExistence type="predicted"/>
<accession>A0A4U1HNF4</accession>
<evidence type="ECO:0000313" key="1">
    <source>
        <dbReference type="EMBL" id="TKC81618.1"/>
    </source>
</evidence>
<keyword evidence="2" id="KW-1185">Reference proteome</keyword>
<dbReference type="RefSeq" id="WP_136898159.1">
    <property type="nucleotide sequence ID" value="NZ_SWJE01000017.1"/>
</dbReference>
<gene>
    <name evidence="1" type="ORF">FAZ69_26990</name>
</gene>
<dbReference type="AlphaFoldDB" id="A0A4U1HNF4"/>